<dbReference type="GO" id="GO:0016263">
    <property type="term" value="F:glycoprotein-N-acetylgalactosamine 3-beta-galactosyltransferase activity"/>
    <property type="evidence" value="ECO:0007669"/>
    <property type="project" value="UniProtKB-EC"/>
</dbReference>
<evidence type="ECO:0000256" key="1">
    <source>
        <dbReference type="ARBA" id="ARBA00004606"/>
    </source>
</evidence>
<dbReference type="EC" id="2.4.1.122" evidence="4"/>
<evidence type="ECO:0000313" key="14">
    <source>
        <dbReference type="EMBL" id="KAG0704426.1"/>
    </source>
</evidence>
<evidence type="ECO:0000256" key="11">
    <source>
        <dbReference type="ARBA" id="ARBA00023136"/>
    </source>
</evidence>
<keyword evidence="7" id="KW-0812">Transmembrane</keyword>
<evidence type="ECO:0000256" key="4">
    <source>
        <dbReference type="ARBA" id="ARBA00012557"/>
    </source>
</evidence>
<keyword evidence="10" id="KW-1133">Transmembrane helix</keyword>
<protein>
    <recommendedName>
        <fullName evidence="4">N-acetylgalactosaminide beta-1,3-galactosyltransferase</fullName>
        <ecNumber evidence="4">2.4.1.122</ecNumber>
    </recommendedName>
</protein>
<keyword evidence="6" id="KW-0808">Transferase</keyword>
<evidence type="ECO:0000256" key="2">
    <source>
        <dbReference type="ARBA" id="ARBA00004922"/>
    </source>
</evidence>
<name>A0A8J5CDJ5_CHIOP</name>
<comment type="pathway">
    <text evidence="2">Protein modification; protein glycosylation.</text>
</comment>
<evidence type="ECO:0000256" key="8">
    <source>
        <dbReference type="ARBA" id="ARBA00022741"/>
    </source>
</evidence>
<keyword evidence="9" id="KW-0735">Signal-anchor</keyword>
<dbReference type="OrthoDB" id="414175at2759"/>
<sequence>MYSKVQGRPCSRSSSLLMRRKRRFTCTAIVLATLAALAALHQLLLLAYTYNDYILALLPKPHLPQQIRPVKPPSRSKAALGGAEGGPRILCLISTSPKYHETRARHVAATWSPHCTRAAFLTTLQDPALPEVVLTPGAATYEQLWEKVMQGFQWAYKSIGDFDWVVKADDDSFILLENLKAAVLGLDPDVPAAAGVHLRTWETGETYLNGGASYVLSRGAVRVLVEKGITGGRCQKDLQLGIQEDVNIAACLDLLGVVFLDSRDSEGRQRFHIYPPQELVDPRSETDLRHLWLKRISIYPYKFGYKELSDEVISFHYVDAETMYLIYYLVYLVNPQADPLHHPRSPLHPRPPLQPLKDRTN</sequence>
<keyword evidence="11" id="KW-0472">Membrane</keyword>
<evidence type="ECO:0000256" key="7">
    <source>
        <dbReference type="ARBA" id="ARBA00022692"/>
    </source>
</evidence>
<keyword evidence="8" id="KW-0547">Nucleotide-binding</keyword>
<gene>
    <name evidence="14" type="primary">C1GalTA_1</name>
    <name evidence="14" type="ORF">GWK47_002741</name>
</gene>
<reference evidence="14" key="1">
    <citation type="submission" date="2020-07" db="EMBL/GenBank/DDBJ databases">
        <title>The High-quality genome of the commercially important snow crab, Chionoecetes opilio.</title>
        <authorList>
            <person name="Jeong J.-H."/>
            <person name="Ryu S."/>
        </authorList>
    </citation>
    <scope>NUCLEOTIDE SEQUENCE</scope>
    <source>
        <strain evidence="14">MADBK_172401_WGS</strain>
        <tissue evidence="14">Digestive gland</tissue>
    </source>
</reference>
<dbReference type="AlphaFoldDB" id="A0A8J5CDJ5"/>
<keyword evidence="5" id="KW-0328">Glycosyltransferase</keyword>
<comment type="subcellular location">
    <subcellularLocation>
        <location evidence="1">Membrane</location>
        <topology evidence="1">Single-pass type II membrane protein</topology>
    </subcellularLocation>
</comment>
<comment type="caution">
    <text evidence="14">The sequence shown here is derived from an EMBL/GenBank/DDBJ whole genome shotgun (WGS) entry which is preliminary data.</text>
</comment>
<dbReference type="Proteomes" id="UP000770661">
    <property type="component" value="Unassembled WGS sequence"/>
</dbReference>
<evidence type="ECO:0000259" key="13">
    <source>
        <dbReference type="Pfam" id="PF02434"/>
    </source>
</evidence>
<dbReference type="GO" id="GO:0000166">
    <property type="term" value="F:nucleotide binding"/>
    <property type="evidence" value="ECO:0007669"/>
    <property type="project" value="UniProtKB-KW"/>
</dbReference>
<dbReference type="PANTHER" id="PTHR23033">
    <property type="entry name" value="BETA1,3-GALACTOSYLTRANSFERASE"/>
    <property type="match status" value="1"/>
</dbReference>
<comment type="similarity">
    <text evidence="3">Belongs to the glycosyltransferase 31 family. Beta3-Gal-T subfamily.</text>
</comment>
<dbReference type="PANTHER" id="PTHR23033:SF12">
    <property type="entry name" value="GLYCOPROTEIN-N-ACETYLGALACTOSAMINE 3-BETA-GALACTOSYLTRANSFERASE 1-RELATED"/>
    <property type="match status" value="1"/>
</dbReference>
<evidence type="ECO:0000256" key="6">
    <source>
        <dbReference type="ARBA" id="ARBA00022679"/>
    </source>
</evidence>
<feature type="domain" description="Fringe-like glycosyltransferase" evidence="13">
    <location>
        <begin position="89"/>
        <end position="260"/>
    </location>
</feature>
<dbReference type="InterPro" id="IPR026050">
    <property type="entry name" value="C1GALT1/C1GALT1_chp1"/>
</dbReference>
<dbReference type="InterPro" id="IPR003378">
    <property type="entry name" value="Fringe-like_glycosylTrfase"/>
</dbReference>
<dbReference type="GO" id="GO:0016020">
    <property type="term" value="C:membrane"/>
    <property type="evidence" value="ECO:0007669"/>
    <property type="project" value="UniProtKB-SubCell"/>
</dbReference>
<accession>A0A8J5CDJ5</accession>
<feature type="region of interest" description="Disordered" evidence="12">
    <location>
        <begin position="342"/>
        <end position="361"/>
    </location>
</feature>
<dbReference type="EMBL" id="JACEEZ010025127">
    <property type="protein sequence ID" value="KAG0704426.1"/>
    <property type="molecule type" value="Genomic_DNA"/>
</dbReference>
<dbReference type="Pfam" id="PF02434">
    <property type="entry name" value="Fringe"/>
    <property type="match status" value="1"/>
</dbReference>
<evidence type="ECO:0000256" key="9">
    <source>
        <dbReference type="ARBA" id="ARBA00022968"/>
    </source>
</evidence>
<proteinExistence type="inferred from homology"/>
<evidence type="ECO:0000256" key="12">
    <source>
        <dbReference type="SAM" id="MobiDB-lite"/>
    </source>
</evidence>
<keyword evidence="15" id="KW-1185">Reference proteome</keyword>
<evidence type="ECO:0000256" key="10">
    <source>
        <dbReference type="ARBA" id="ARBA00022989"/>
    </source>
</evidence>
<evidence type="ECO:0000313" key="15">
    <source>
        <dbReference type="Proteomes" id="UP000770661"/>
    </source>
</evidence>
<organism evidence="14 15">
    <name type="scientific">Chionoecetes opilio</name>
    <name type="common">Atlantic snow crab</name>
    <name type="synonym">Cancer opilio</name>
    <dbReference type="NCBI Taxonomy" id="41210"/>
    <lineage>
        <taxon>Eukaryota</taxon>
        <taxon>Metazoa</taxon>
        <taxon>Ecdysozoa</taxon>
        <taxon>Arthropoda</taxon>
        <taxon>Crustacea</taxon>
        <taxon>Multicrustacea</taxon>
        <taxon>Malacostraca</taxon>
        <taxon>Eumalacostraca</taxon>
        <taxon>Eucarida</taxon>
        <taxon>Decapoda</taxon>
        <taxon>Pleocyemata</taxon>
        <taxon>Brachyura</taxon>
        <taxon>Eubrachyura</taxon>
        <taxon>Majoidea</taxon>
        <taxon>Majidae</taxon>
        <taxon>Chionoecetes</taxon>
    </lineage>
</organism>
<evidence type="ECO:0000256" key="5">
    <source>
        <dbReference type="ARBA" id="ARBA00022676"/>
    </source>
</evidence>
<dbReference type="Gene3D" id="3.90.550.50">
    <property type="match status" value="1"/>
</dbReference>
<evidence type="ECO:0000256" key="3">
    <source>
        <dbReference type="ARBA" id="ARBA00006462"/>
    </source>
</evidence>